<protein>
    <submittedName>
        <fullName evidence="1">Uncharacterized protein</fullName>
    </submittedName>
</protein>
<keyword evidence="2" id="KW-1185">Reference proteome</keyword>
<gene>
    <name evidence="1" type="ORF">FA95DRAFT_1598877</name>
</gene>
<proteinExistence type="predicted"/>
<evidence type="ECO:0000313" key="2">
    <source>
        <dbReference type="Proteomes" id="UP000814033"/>
    </source>
</evidence>
<dbReference type="EMBL" id="MU276112">
    <property type="protein sequence ID" value="KAI0041617.1"/>
    <property type="molecule type" value="Genomic_DNA"/>
</dbReference>
<accession>A0ACB8RCD1</accession>
<dbReference type="Proteomes" id="UP000814033">
    <property type="component" value="Unassembled WGS sequence"/>
</dbReference>
<organism evidence="1 2">
    <name type="scientific">Auriscalpium vulgare</name>
    <dbReference type="NCBI Taxonomy" id="40419"/>
    <lineage>
        <taxon>Eukaryota</taxon>
        <taxon>Fungi</taxon>
        <taxon>Dikarya</taxon>
        <taxon>Basidiomycota</taxon>
        <taxon>Agaricomycotina</taxon>
        <taxon>Agaricomycetes</taxon>
        <taxon>Russulales</taxon>
        <taxon>Auriscalpiaceae</taxon>
        <taxon>Auriscalpium</taxon>
    </lineage>
</organism>
<comment type="caution">
    <text evidence="1">The sequence shown here is derived from an EMBL/GenBank/DDBJ whole genome shotgun (WGS) entry which is preliminary data.</text>
</comment>
<reference evidence="1" key="2">
    <citation type="journal article" date="2022" name="New Phytol.">
        <title>Evolutionary transition to the ectomycorrhizal habit in the genomes of a hyperdiverse lineage of mushroom-forming fungi.</title>
        <authorList>
            <person name="Looney B."/>
            <person name="Miyauchi S."/>
            <person name="Morin E."/>
            <person name="Drula E."/>
            <person name="Courty P.E."/>
            <person name="Kohler A."/>
            <person name="Kuo A."/>
            <person name="LaButti K."/>
            <person name="Pangilinan J."/>
            <person name="Lipzen A."/>
            <person name="Riley R."/>
            <person name="Andreopoulos W."/>
            <person name="He G."/>
            <person name="Johnson J."/>
            <person name="Nolan M."/>
            <person name="Tritt A."/>
            <person name="Barry K.W."/>
            <person name="Grigoriev I.V."/>
            <person name="Nagy L.G."/>
            <person name="Hibbett D."/>
            <person name="Henrissat B."/>
            <person name="Matheny P.B."/>
            <person name="Labbe J."/>
            <person name="Martin F.M."/>
        </authorList>
    </citation>
    <scope>NUCLEOTIDE SEQUENCE</scope>
    <source>
        <strain evidence="1">FP105234-sp</strain>
    </source>
</reference>
<sequence>MDGPADAPQVAAGPGGMPCSSLSRATSLTREVLSFSPLELSMSTTTGALPENKKGKSCAECKRSKLKCDRGVPCQSCIRRGCAAICPSGSLTAMRGNQALMTQSQQLTEQVKTMSKRINELEAALKKQQGVSLAPQPLLRDAGRQNPLADASDLQVKYEADLECVSVNLGSLTIGCDGNTKYHGETVDAEYLKKPAADGAIASKEIRNPKRLGLPVDILELVESFPLGPYQHPHSTVMFVPFLPSRERAIRLVDLYYEHMAWVTDPIPRGDFERNILKPIYQTLDGRTCLSTIHAHNLSVFFMVLAIGSVFDDWPSRELLTEQYHALGRAAFALESIVRGATCAGSQALFLMLHYLYHDRSGNERRWMLMGVCAKMSHMIGIHRDSAGWNPDREDVQRRRTIFWELYTWDAWTSVAYGRPPALNLGHSDCRFPDDLNPFIKEDGSSELGYQAWKLRFSAACTSIAVQLAFTVQPLDYMCLLDLDKRIRTFPIPSHLRRPKQDAQKTLNQDISRVMQQGAVVSLRETILLYIHRSYLTQALLEATDPLQHKYSPSVIAAYRSSLALIANIKVLNVTHPKFTSRRRYFWSGLYMCCVSAFPVHVLLGAIVAESPGCMLSQNALAEFDSARAIYEEASPLCYPPATRSIVDKLHVRAHAAFEEYQAKQHNGKTSWPMSMEGGPGAPNKLNVLAGSRTTIINNSASVSLHSSPEPSAHGGDVRQGSGSAETDLLHMRSAVVAEPGLQSAAGASGNPLAPELPTHGTPTSDAYNADPPSAYAAFFNPPTSAPAYGYTLADPSQPANETMQATMEEPLSLYLPGLAAFTAVQPQSNFHHTDRPPVSEGSAASSLSVHNREMWQKLIENLGMSPFS</sequence>
<reference evidence="1" key="1">
    <citation type="submission" date="2021-02" db="EMBL/GenBank/DDBJ databases">
        <authorList>
            <consortium name="DOE Joint Genome Institute"/>
            <person name="Ahrendt S."/>
            <person name="Looney B.P."/>
            <person name="Miyauchi S."/>
            <person name="Morin E."/>
            <person name="Drula E."/>
            <person name="Courty P.E."/>
            <person name="Chicoki N."/>
            <person name="Fauchery L."/>
            <person name="Kohler A."/>
            <person name="Kuo A."/>
            <person name="Labutti K."/>
            <person name="Pangilinan J."/>
            <person name="Lipzen A."/>
            <person name="Riley R."/>
            <person name="Andreopoulos W."/>
            <person name="He G."/>
            <person name="Johnson J."/>
            <person name="Barry K.W."/>
            <person name="Grigoriev I.V."/>
            <person name="Nagy L."/>
            <person name="Hibbett D."/>
            <person name="Henrissat B."/>
            <person name="Matheny P.B."/>
            <person name="Labbe J."/>
            <person name="Martin F."/>
        </authorList>
    </citation>
    <scope>NUCLEOTIDE SEQUENCE</scope>
    <source>
        <strain evidence="1">FP105234-sp</strain>
    </source>
</reference>
<name>A0ACB8RCD1_9AGAM</name>
<evidence type="ECO:0000313" key="1">
    <source>
        <dbReference type="EMBL" id="KAI0041617.1"/>
    </source>
</evidence>